<dbReference type="OrthoDB" id="6933972at2"/>
<dbReference type="AlphaFoldDB" id="A0A4R9J522"/>
<dbReference type="SUPFAM" id="SSF82185">
    <property type="entry name" value="Histone H3 K4-specific methyltransferase SET7/9 N-terminal domain"/>
    <property type="match status" value="1"/>
</dbReference>
<reference evidence="1" key="1">
    <citation type="journal article" date="2019" name="PLoS Negl. Trop. Dis.">
        <title>Revisiting the worldwide diversity of Leptospira species in the environment.</title>
        <authorList>
            <person name="Vincent A.T."/>
            <person name="Schiettekatte O."/>
            <person name="Bourhy P."/>
            <person name="Veyrier F.J."/>
            <person name="Picardeau M."/>
        </authorList>
    </citation>
    <scope>NUCLEOTIDE SEQUENCE [LARGE SCALE GENOMIC DNA]</scope>
    <source>
        <strain evidence="1">201800265</strain>
    </source>
</reference>
<evidence type="ECO:0008006" key="3">
    <source>
        <dbReference type="Google" id="ProtNLM"/>
    </source>
</evidence>
<evidence type="ECO:0000313" key="2">
    <source>
        <dbReference type="Proteomes" id="UP000297871"/>
    </source>
</evidence>
<protein>
    <recommendedName>
        <fullName evidence="3">Toxin-antitoxin system YwqK family antitoxin</fullName>
    </recommendedName>
</protein>
<gene>
    <name evidence="1" type="ORF">EHQ52_14855</name>
</gene>
<dbReference type="RefSeq" id="WP_135615965.1">
    <property type="nucleotide sequence ID" value="NZ_RQFY01000006.1"/>
</dbReference>
<accession>A0A4R9J522</accession>
<evidence type="ECO:0000313" key="1">
    <source>
        <dbReference type="EMBL" id="TGL32561.1"/>
    </source>
</evidence>
<name>A0A4R9J522_9LEPT</name>
<dbReference type="Gene3D" id="2.20.110.10">
    <property type="entry name" value="Histone H3 K4-specific methyltransferase SET7/9 N-terminal domain"/>
    <property type="match status" value="1"/>
</dbReference>
<organism evidence="1 2">
    <name type="scientific">Leptospira koniambonensis</name>
    <dbReference type="NCBI Taxonomy" id="2484950"/>
    <lineage>
        <taxon>Bacteria</taxon>
        <taxon>Pseudomonadati</taxon>
        <taxon>Spirochaetota</taxon>
        <taxon>Spirochaetia</taxon>
        <taxon>Leptospirales</taxon>
        <taxon>Leptospiraceae</taxon>
        <taxon>Leptospira</taxon>
    </lineage>
</organism>
<comment type="caution">
    <text evidence="1">The sequence shown here is derived from an EMBL/GenBank/DDBJ whole genome shotgun (WGS) entry which is preliminary data.</text>
</comment>
<dbReference type="EMBL" id="RQFY01000006">
    <property type="protein sequence ID" value="TGL32561.1"/>
    <property type="molecule type" value="Genomic_DNA"/>
</dbReference>
<keyword evidence="2" id="KW-1185">Reference proteome</keyword>
<dbReference type="Proteomes" id="UP000297871">
    <property type="component" value="Unassembled WGS sequence"/>
</dbReference>
<sequence>MKTKLFILLTLCYFIFVFSLWTQEPPGENNYYSTYSHTQKDISGGVETIRYRDGEFYARSIFYFKNNERLEGLPPLSRPVNVPEVAKFNYVFSKWEDISIKDGKRLLYYGTSGKKAGYIEVEANVYEGEMQLFWPNGKMKKKVHYQNGKENGLIYFYNRRGELLESYTMRDGVADGEFCEYDKSGKIIKKKNEKIDRDFIEKYGFLG</sequence>
<proteinExistence type="predicted"/>